<dbReference type="Pfam" id="PF07532">
    <property type="entry name" value="Big_4"/>
    <property type="match status" value="1"/>
</dbReference>
<dbReference type="Gene3D" id="2.60.120.260">
    <property type="entry name" value="Galactose-binding domain-like"/>
    <property type="match status" value="2"/>
</dbReference>
<evidence type="ECO:0000313" key="5">
    <source>
        <dbReference type="Proteomes" id="UP001596011"/>
    </source>
</evidence>
<evidence type="ECO:0000256" key="1">
    <source>
        <dbReference type="SAM" id="MobiDB-lite"/>
    </source>
</evidence>
<evidence type="ECO:0000313" key="4">
    <source>
        <dbReference type="EMBL" id="MFC4629697.1"/>
    </source>
</evidence>
<dbReference type="PROSITE" id="PS51257">
    <property type="entry name" value="PROKAR_LIPOPROTEIN"/>
    <property type="match status" value="1"/>
</dbReference>
<feature type="region of interest" description="Disordered" evidence="1">
    <location>
        <begin position="1050"/>
        <end position="1069"/>
    </location>
</feature>
<evidence type="ECO:0000256" key="2">
    <source>
        <dbReference type="SAM" id="SignalP"/>
    </source>
</evidence>
<accession>A0ABV9HIQ2</accession>
<name>A0ABV9HIQ2_9MICO</name>
<dbReference type="InterPro" id="IPR011081">
    <property type="entry name" value="Big_4"/>
</dbReference>
<dbReference type="InterPro" id="IPR000421">
    <property type="entry name" value="FA58C"/>
</dbReference>
<dbReference type="SUPFAM" id="SSF49785">
    <property type="entry name" value="Galactose-binding domain-like"/>
    <property type="match status" value="2"/>
</dbReference>
<gene>
    <name evidence="4" type="ORF">ACFO6V_15725</name>
</gene>
<evidence type="ECO:0000259" key="3">
    <source>
        <dbReference type="PROSITE" id="PS50022"/>
    </source>
</evidence>
<feature type="chain" id="PRO_5047539602" evidence="2">
    <location>
        <begin position="34"/>
        <end position="1577"/>
    </location>
</feature>
<dbReference type="Pfam" id="PF00754">
    <property type="entry name" value="F5_F8_type_C"/>
    <property type="match status" value="1"/>
</dbReference>
<keyword evidence="5" id="KW-1185">Reference proteome</keyword>
<protein>
    <submittedName>
        <fullName evidence="4">Discoidin domain-containing protein</fullName>
    </submittedName>
</protein>
<dbReference type="InterPro" id="IPR008979">
    <property type="entry name" value="Galactose-bd-like_sf"/>
</dbReference>
<keyword evidence="2" id="KW-0732">Signal</keyword>
<dbReference type="InterPro" id="IPR008928">
    <property type="entry name" value="6-hairpin_glycosidase_sf"/>
</dbReference>
<dbReference type="Proteomes" id="UP001596011">
    <property type="component" value="Unassembled WGS sequence"/>
</dbReference>
<sequence length="1577" mass="167240">MSGRTRKGAVAATAVAALVACGSVALLPPTAYAASPVLPGNEADVGVYTDGLADSLDIGDPVYRNLDAVDAALDPGVPFTADSMYQSIFDADVAAGGTDFYLDRVLGVTGTAGNSVLQTRGRTLYLRGASGTAWNTMGFAGNAYAGGPNDLGNFYTITVPGQTVSEVGTARFNAPSHAKARYTIGSTGVTADLRKLITYDNTALSAVTFTNPGTSAVTFTVRAASPIARAAADAADELTGTRTLTSGANNGLVDTPWSTVTVGLKAEGFARNGTSLDREVTVPAGGSVDLSVVGSLYSAALPDGEEQLRDYAGMAPGAAFRAGVTAFNERWAADIPYIDVPDPAVEKAIVYRWWGERYNSLDANEPGYVYQYPTTIEGVNLYQNSVVLTQPMHLQDTKWIRNPYLAYGQVLNVGELSGSSAFLDSPGHTSWNNHYSQYLGTAGLEAYNVHGGGPDVAERFARYFEQDGVGQLEHYDGNDDGLIAYDTNYMPGNDADAISFGYPRANAGAPGARTIERPESAYVWGAFDAASKLYEIAGADPARVTSTAAQADRIQQAVLDNLWSEATQMFLAGTSHGATSAASSGGSANPLPEAERDLIPAKESNLYDVYAQNLIPADEWETYVDGFRFLRYGDNFPVFPFYTANQYDRSKFAIGGSNNFSNINFTVQYRGVRSALRHYDPEQRYITPEYAAKLLDWMAWSIYPNGDARVANQAEYYSGWNAQTQTYNRNNPNHVMLGNMSYIFVEDMGGLQPRSDDMIELSPIDLGYEHFMVNNLRYHGHDVTVVWDPDGTHYGLGAGYSLFVDGDRKASAERIGSFVYDPAANEVVSADAGIGAVVVADQGADLPAAVDTPIEDERVVSYLRTAGIDLTGDAVNLAEGATLSSSATQEGARPTPWRNFHTPGFSSGSMNYTPGAIATTERPVSLDAVTDGVTANEPYWGNYGTDGDTGHVELDLGEPVAVDNVKVWFVDDRQDAGYAPPQRYSVQVPDGDGGWTAVPGQAKAPKVPGPKTNEALFPTATTDRVRVAFTNAPGRWTAISEVQVFDSGREVPPVENDPPAVTATSDDSADGNLSTLLVATATDDGIPEDGELTYGWETVSAPEGAGVIFADDAALTTRVTGTAAGEYVFRFRATDGELTTTRDVTVTLAERETSAEFGRLATITTSGASPWENPLRVNAESTPASSAPGAGNGWGTWGQAQNGTSVGTAAWIRYAWNAPVRVSSTDIYWYDDNGGVRTPRADTYAVEYTSDGSTWSPVTLADGSTYSGALAKNTYNHLAFEPVEASALRIRVWGVQTGGAGTGVLRWRVNGDTVDSVASPVVMRTTTGVVPELPGGLDVVYSGGTRGTLPFTWQEITPAMVAETNVEPFTVYGTNSEYGLIAEAQVYVRPETAQDGIAIQGAEQFERTVDVGELPHLPTRVAVSYNDGSRDNQAIGVEWDFDEVVVQRPGVHVITGQLVLPDYVSEAGTTQTTLTLTVLGDPAEGPVVTATAEPRCLAGRATLAVRAVNDEDGPIDVALTSTYGTKEFTGVAPGAAAYQSFVTRSTAVAAGSVTVTASDDAGATSEISVEYPALTCG</sequence>
<proteinExistence type="predicted"/>
<dbReference type="RefSeq" id="WP_377136794.1">
    <property type="nucleotide sequence ID" value="NZ_JBHSFI010000005.1"/>
</dbReference>
<dbReference type="Gene3D" id="2.60.40.10">
    <property type="entry name" value="Immunoglobulins"/>
    <property type="match status" value="1"/>
</dbReference>
<reference evidence="5" key="1">
    <citation type="journal article" date="2019" name="Int. J. Syst. Evol. Microbiol.">
        <title>The Global Catalogue of Microorganisms (GCM) 10K type strain sequencing project: providing services to taxonomists for standard genome sequencing and annotation.</title>
        <authorList>
            <consortium name="The Broad Institute Genomics Platform"/>
            <consortium name="The Broad Institute Genome Sequencing Center for Infectious Disease"/>
            <person name="Wu L."/>
            <person name="Ma J."/>
        </authorList>
    </citation>
    <scope>NUCLEOTIDE SEQUENCE [LARGE SCALE GENOMIC DNA]</scope>
    <source>
        <strain evidence="5">CCUG 42722</strain>
    </source>
</reference>
<feature type="signal peptide" evidence="2">
    <location>
        <begin position="1"/>
        <end position="33"/>
    </location>
</feature>
<dbReference type="EMBL" id="JBHSFI010000005">
    <property type="protein sequence ID" value="MFC4629697.1"/>
    <property type="molecule type" value="Genomic_DNA"/>
</dbReference>
<comment type="caution">
    <text evidence="4">The sequence shown here is derived from an EMBL/GenBank/DDBJ whole genome shotgun (WGS) entry which is preliminary data.</text>
</comment>
<feature type="domain" description="F5/8 type C" evidence="3">
    <location>
        <begin position="1148"/>
        <end position="1312"/>
    </location>
</feature>
<dbReference type="PROSITE" id="PS50022">
    <property type="entry name" value="FA58C_3"/>
    <property type="match status" value="1"/>
</dbReference>
<organism evidence="4 5">
    <name type="scientific">Promicromonospora alba</name>
    <dbReference type="NCBI Taxonomy" id="1616110"/>
    <lineage>
        <taxon>Bacteria</taxon>
        <taxon>Bacillati</taxon>
        <taxon>Actinomycetota</taxon>
        <taxon>Actinomycetes</taxon>
        <taxon>Micrococcales</taxon>
        <taxon>Promicromonosporaceae</taxon>
        <taxon>Promicromonospora</taxon>
    </lineage>
</organism>
<dbReference type="Pfam" id="PF22633">
    <property type="entry name" value="F5_F8_type_C_2"/>
    <property type="match status" value="1"/>
</dbReference>
<dbReference type="InterPro" id="IPR013783">
    <property type="entry name" value="Ig-like_fold"/>
</dbReference>
<dbReference type="SUPFAM" id="SSF48208">
    <property type="entry name" value="Six-hairpin glycosidases"/>
    <property type="match status" value="1"/>
</dbReference>